<evidence type="ECO:0000313" key="2">
    <source>
        <dbReference type="Proteomes" id="UP000585614"/>
    </source>
</evidence>
<evidence type="ECO:0000313" key="1">
    <source>
        <dbReference type="EMBL" id="KAF6390412.1"/>
    </source>
</evidence>
<organism evidence="1 2">
    <name type="scientific">Rhinolophus ferrumequinum</name>
    <name type="common">Greater horseshoe bat</name>
    <dbReference type="NCBI Taxonomy" id="59479"/>
    <lineage>
        <taxon>Eukaryota</taxon>
        <taxon>Metazoa</taxon>
        <taxon>Chordata</taxon>
        <taxon>Craniata</taxon>
        <taxon>Vertebrata</taxon>
        <taxon>Euteleostomi</taxon>
        <taxon>Mammalia</taxon>
        <taxon>Eutheria</taxon>
        <taxon>Laurasiatheria</taxon>
        <taxon>Chiroptera</taxon>
        <taxon>Yinpterochiroptera</taxon>
        <taxon>Rhinolophoidea</taxon>
        <taxon>Rhinolophidae</taxon>
        <taxon>Rhinolophinae</taxon>
        <taxon>Rhinolophus</taxon>
    </lineage>
</organism>
<dbReference type="Proteomes" id="UP000585614">
    <property type="component" value="Unassembled WGS sequence"/>
</dbReference>
<name>A0A7J8AVI4_RHIFE</name>
<proteinExistence type="predicted"/>
<reference evidence="1 2" key="1">
    <citation type="journal article" date="2020" name="Nature">
        <title>Six reference-quality genomes reveal evolution of bat adaptations.</title>
        <authorList>
            <person name="Jebb D."/>
            <person name="Huang Z."/>
            <person name="Pippel M."/>
            <person name="Hughes G.M."/>
            <person name="Lavrichenko K."/>
            <person name="Devanna P."/>
            <person name="Winkler S."/>
            <person name="Jermiin L.S."/>
            <person name="Skirmuntt E.C."/>
            <person name="Katzourakis A."/>
            <person name="Burkitt-Gray L."/>
            <person name="Ray D.A."/>
            <person name="Sullivan K.A.M."/>
            <person name="Roscito J.G."/>
            <person name="Kirilenko B.M."/>
            <person name="Davalos L.M."/>
            <person name="Corthals A.P."/>
            <person name="Power M.L."/>
            <person name="Jones G."/>
            <person name="Ransome R.D."/>
            <person name="Dechmann D.K.N."/>
            <person name="Locatelli A.G."/>
            <person name="Puechmaille S.J."/>
            <person name="Fedrigo O."/>
            <person name="Jarvis E.D."/>
            <person name="Hiller M."/>
            <person name="Vernes S.C."/>
            <person name="Myers E.W."/>
            <person name="Teeling E.C."/>
        </authorList>
    </citation>
    <scope>NUCLEOTIDE SEQUENCE [LARGE SCALE GENOMIC DNA]</scope>
    <source>
        <strain evidence="1">MRhiFer1</strain>
        <tissue evidence="1">Lung</tissue>
    </source>
</reference>
<sequence length="134" mass="14722">MGCFSLRIPNRDFQRLFFHLRVLQVDRVSQDMKGNQITTVQGITSQEGLPATFLSPQSCASGQGIPGHERDPISDTSIWPAGLEPFMETLSVVTTLDTVAMEASEGWAKCTAAIISHPSIQWSLQKMSESLRVA</sequence>
<dbReference type="AlphaFoldDB" id="A0A7J8AVI4"/>
<dbReference type="EMBL" id="JACAGC010000001">
    <property type="protein sequence ID" value="KAF6390412.1"/>
    <property type="molecule type" value="Genomic_DNA"/>
</dbReference>
<comment type="caution">
    <text evidence="1">The sequence shown here is derived from an EMBL/GenBank/DDBJ whole genome shotgun (WGS) entry which is preliminary data.</text>
</comment>
<protein>
    <submittedName>
        <fullName evidence="1">Uncharacterized protein</fullName>
    </submittedName>
</protein>
<gene>
    <name evidence="1" type="ORF">mRhiFer1_007968</name>
</gene>
<accession>A0A7J8AVI4</accession>